<evidence type="ECO:0000256" key="2">
    <source>
        <dbReference type="SAM" id="Phobius"/>
    </source>
</evidence>
<name>A0A366HG12_9BACT</name>
<evidence type="ECO:0000313" key="3">
    <source>
        <dbReference type="EMBL" id="RBP41503.1"/>
    </source>
</evidence>
<dbReference type="RefSeq" id="WP_113960126.1">
    <property type="nucleotide sequence ID" value="NZ_QNRR01000007.1"/>
</dbReference>
<reference evidence="3 4" key="1">
    <citation type="submission" date="2018-06" db="EMBL/GenBank/DDBJ databases">
        <title>Genomic Encyclopedia of Type Strains, Phase IV (KMG-IV): sequencing the most valuable type-strain genomes for metagenomic binning, comparative biology and taxonomic classification.</title>
        <authorList>
            <person name="Goeker M."/>
        </authorList>
    </citation>
    <scope>NUCLEOTIDE SEQUENCE [LARGE SCALE GENOMIC DNA]</scope>
    <source>
        <strain evidence="3 4">DSM 25532</strain>
    </source>
</reference>
<comment type="caution">
    <text evidence="3">The sequence shown here is derived from an EMBL/GenBank/DDBJ whole genome shotgun (WGS) entry which is preliminary data.</text>
</comment>
<organism evidence="3 4">
    <name type="scientific">Roseimicrobium gellanilyticum</name>
    <dbReference type="NCBI Taxonomy" id="748857"/>
    <lineage>
        <taxon>Bacteria</taxon>
        <taxon>Pseudomonadati</taxon>
        <taxon>Verrucomicrobiota</taxon>
        <taxon>Verrucomicrobiia</taxon>
        <taxon>Verrucomicrobiales</taxon>
        <taxon>Verrucomicrobiaceae</taxon>
        <taxon>Roseimicrobium</taxon>
    </lineage>
</organism>
<feature type="transmembrane region" description="Helical" evidence="2">
    <location>
        <begin position="32"/>
        <end position="52"/>
    </location>
</feature>
<dbReference type="AlphaFoldDB" id="A0A366HG12"/>
<dbReference type="Proteomes" id="UP000253426">
    <property type="component" value="Unassembled WGS sequence"/>
</dbReference>
<keyword evidence="2" id="KW-0812">Transmembrane</keyword>
<feature type="region of interest" description="Disordered" evidence="1">
    <location>
        <begin position="129"/>
        <end position="148"/>
    </location>
</feature>
<feature type="transmembrane region" description="Helical" evidence="2">
    <location>
        <begin position="87"/>
        <end position="107"/>
    </location>
</feature>
<dbReference type="OrthoDB" id="194063at2"/>
<proteinExistence type="predicted"/>
<keyword evidence="2" id="KW-0472">Membrane</keyword>
<protein>
    <submittedName>
        <fullName evidence="3">Uncharacterized protein</fullName>
    </submittedName>
</protein>
<accession>A0A366HG12</accession>
<keyword evidence="4" id="KW-1185">Reference proteome</keyword>
<evidence type="ECO:0000313" key="4">
    <source>
        <dbReference type="Proteomes" id="UP000253426"/>
    </source>
</evidence>
<keyword evidence="2" id="KW-1133">Transmembrane helix</keyword>
<dbReference type="EMBL" id="QNRR01000007">
    <property type="protein sequence ID" value="RBP41503.1"/>
    <property type="molecule type" value="Genomic_DNA"/>
</dbReference>
<gene>
    <name evidence="3" type="ORF">DES53_107336</name>
</gene>
<evidence type="ECO:0000256" key="1">
    <source>
        <dbReference type="SAM" id="MobiDB-lite"/>
    </source>
</evidence>
<sequence length="148" mass="16750">MPWIPPSIPILLADASSVTTDEAVLHVDYFPLPFQILCIVLTALFIWFFCIARNPRGWRRLYQSKFCNPEDHSVNRNKRLDELIRKYGIIAAMLVLVADVGFVVWGVTTRHRLSSQRPLTKEEQLRAAEAERIQGGSSKTSARRAVGG</sequence>